<feature type="transmembrane region" description="Helical" evidence="8">
    <location>
        <begin position="468"/>
        <end position="491"/>
    </location>
</feature>
<protein>
    <submittedName>
        <fullName evidence="9">Glycine betaine transporter OpuD</fullName>
    </submittedName>
</protein>
<comment type="similarity">
    <text evidence="2">Belongs to the BCCT transporter (TC 2.A.15) family.</text>
</comment>
<evidence type="ECO:0000256" key="3">
    <source>
        <dbReference type="ARBA" id="ARBA00022448"/>
    </source>
</evidence>
<evidence type="ECO:0000256" key="5">
    <source>
        <dbReference type="ARBA" id="ARBA00022692"/>
    </source>
</evidence>
<evidence type="ECO:0000256" key="1">
    <source>
        <dbReference type="ARBA" id="ARBA00004651"/>
    </source>
</evidence>
<dbReference type="RefSeq" id="WP_097013360.1">
    <property type="nucleotide sequence ID" value="NZ_LT907975.1"/>
</dbReference>
<organism evidence="9 10">
    <name type="scientific">Pseudodesulfovibrio profundus</name>
    <dbReference type="NCBI Taxonomy" id="57320"/>
    <lineage>
        <taxon>Bacteria</taxon>
        <taxon>Pseudomonadati</taxon>
        <taxon>Thermodesulfobacteriota</taxon>
        <taxon>Desulfovibrionia</taxon>
        <taxon>Desulfovibrionales</taxon>
        <taxon>Desulfovibrionaceae</taxon>
    </lineage>
</organism>
<dbReference type="OrthoDB" id="9775735at2"/>
<feature type="transmembrane region" description="Helical" evidence="8">
    <location>
        <begin position="443"/>
        <end position="462"/>
    </location>
</feature>
<dbReference type="PANTHER" id="PTHR30047:SF7">
    <property type="entry name" value="HIGH-AFFINITY CHOLINE TRANSPORT PROTEIN"/>
    <property type="match status" value="1"/>
</dbReference>
<feature type="transmembrane region" description="Helical" evidence="8">
    <location>
        <begin position="88"/>
        <end position="109"/>
    </location>
</feature>
<keyword evidence="6 8" id="KW-1133">Transmembrane helix</keyword>
<dbReference type="InterPro" id="IPR000060">
    <property type="entry name" value="BCCT_transptr"/>
</dbReference>
<keyword evidence="10" id="KW-1185">Reference proteome</keyword>
<dbReference type="NCBIfam" id="TIGR00842">
    <property type="entry name" value="bcct"/>
    <property type="match status" value="1"/>
</dbReference>
<feature type="transmembrane region" description="Helical" evidence="8">
    <location>
        <begin position="9"/>
        <end position="29"/>
    </location>
</feature>
<gene>
    <name evidence="9" type="primary">opuD</name>
    <name evidence="9" type="ORF">DPRO_3750</name>
</gene>
<dbReference type="AlphaFoldDB" id="A0A2C8FES4"/>
<name>A0A2C8FES4_9BACT</name>
<feature type="transmembrane region" description="Helical" evidence="8">
    <location>
        <begin position="315"/>
        <end position="335"/>
    </location>
</feature>
<feature type="transmembrane region" description="Helical" evidence="8">
    <location>
        <begin position="347"/>
        <end position="368"/>
    </location>
</feature>
<evidence type="ECO:0000313" key="9">
    <source>
        <dbReference type="EMBL" id="SOB60667.1"/>
    </source>
</evidence>
<evidence type="ECO:0000313" key="10">
    <source>
        <dbReference type="Proteomes" id="UP000219215"/>
    </source>
</evidence>
<evidence type="ECO:0000256" key="6">
    <source>
        <dbReference type="ARBA" id="ARBA00022989"/>
    </source>
</evidence>
<sequence length="515" mass="57199">MRDIQWNKHIVFGISLCIVFLLILAGVMIPEKLDAWTVQLHASIIRNFGWAYLLSAFIFLVFSLFMAFSKYGNIKLGSDHEKPRFSYFGWFSMLFAAGMGIGLIFWGVAEPMSHYLNPPSYIEAGSPQAARFAMRYSFFHWGVHPWAIYIVMSLSIAYFSFRRGMPPLISSCFYPLIGDRIYGVAGYCIDILSVFATVFGIVTSLGLGAMQINSGLASVLPFEASFTSTIIIIAVVTVLFLISSMTGLDKGIQMLSKANIMLAITILLFMLFVGPTNMIMNILTSTLADYAASLFEMSLSTNPFRGLQWTQDWTLFYWAWWISWCPFVGLFVASISRGRTIREFVTGALMVPTLLTFLWFSVFGGSAFHLELNEGANIAATVAQDISTGLFKLYSFYPLSNVLTLLTILLLVVFFVTSADSATFVLGMMTSGGEENPPASKKLIWGLTVSCTAAILLFTGGLEGLQRMAIAAALPFTGIMLALCFCLIRGVQYEFRQERKTEEDNSLELTPPSER</sequence>
<comment type="subcellular location">
    <subcellularLocation>
        <location evidence="1">Cell membrane</location>
        <topology evidence="1">Multi-pass membrane protein</topology>
    </subcellularLocation>
</comment>
<keyword evidence="5 8" id="KW-0812">Transmembrane</keyword>
<keyword evidence="4" id="KW-1003">Cell membrane</keyword>
<evidence type="ECO:0000256" key="4">
    <source>
        <dbReference type="ARBA" id="ARBA00022475"/>
    </source>
</evidence>
<dbReference type="PROSITE" id="PS01303">
    <property type="entry name" value="BCCT"/>
    <property type="match status" value="1"/>
</dbReference>
<dbReference type="EMBL" id="LT907975">
    <property type="protein sequence ID" value="SOB60667.1"/>
    <property type="molecule type" value="Genomic_DNA"/>
</dbReference>
<proteinExistence type="inferred from homology"/>
<dbReference type="Pfam" id="PF02028">
    <property type="entry name" value="BCCT"/>
    <property type="match status" value="1"/>
</dbReference>
<keyword evidence="7 8" id="KW-0472">Membrane</keyword>
<dbReference type="Proteomes" id="UP000219215">
    <property type="component" value="Chromosome DPRO"/>
</dbReference>
<feature type="transmembrane region" description="Helical" evidence="8">
    <location>
        <begin position="402"/>
        <end position="431"/>
    </location>
</feature>
<dbReference type="GO" id="GO:0005886">
    <property type="term" value="C:plasma membrane"/>
    <property type="evidence" value="ECO:0007669"/>
    <property type="project" value="UniProtKB-SubCell"/>
</dbReference>
<dbReference type="InterPro" id="IPR018093">
    <property type="entry name" value="BCCT_CS"/>
</dbReference>
<feature type="transmembrane region" description="Helical" evidence="8">
    <location>
        <begin position="49"/>
        <end position="68"/>
    </location>
</feature>
<accession>A0A2C8FES4</accession>
<evidence type="ECO:0000256" key="7">
    <source>
        <dbReference type="ARBA" id="ARBA00023136"/>
    </source>
</evidence>
<evidence type="ECO:0000256" key="2">
    <source>
        <dbReference type="ARBA" id="ARBA00005658"/>
    </source>
</evidence>
<feature type="transmembrane region" description="Helical" evidence="8">
    <location>
        <begin position="260"/>
        <end position="280"/>
    </location>
</feature>
<evidence type="ECO:0000256" key="8">
    <source>
        <dbReference type="SAM" id="Phobius"/>
    </source>
</evidence>
<dbReference type="PANTHER" id="PTHR30047">
    <property type="entry name" value="HIGH-AFFINITY CHOLINE TRANSPORT PROTEIN-RELATED"/>
    <property type="match status" value="1"/>
</dbReference>
<feature type="transmembrane region" description="Helical" evidence="8">
    <location>
        <begin position="143"/>
        <end position="161"/>
    </location>
</feature>
<keyword evidence="3" id="KW-0813">Transport</keyword>
<dbReference type="KEGG" id="pprf:DPRO_3750"/>
<feature type="transmembrane region" description="Helical" evidence="8">
    <location>
        <begin position="226"/>
        <end position="248"/>
    </location>
</feature>
<reference evidence="10" key="1">
    <citation type="submission" date="2017-09" db="EMBL/GenBank/DDBJ databases">
        <authorList>
            <person name="Regsiter A."/>
            <person name="William W."/>
        </authorList>
    </citation>
    <scope>NUCLEOTIDE SEQUENCE [LARGE SCALE GENOMIC DNA]</scope>
    <source>
        <strain evidence="10">500-1</strain>
    </source>
</reference>
<dbReference type="GO" id="GO:0022857">
    <property type="term" value="F:transmembrane transporter activity"/>
    <property type="evidence" value="ECO:0007669"/>
    <property type="project" value="InterPro"/>
</dbReference>
<feature type="transmembrane region" description="Helical" evidence="8">
    <location>
        <begin position="181"/>
        <end position="206"/>
    </location>
</feature>